<feature type="repeat" description="ANK" evidence="4">
    <location>
        <begin position="65"/>
        <end position="93"/>
    </location>
</feature>
<dbReference type="PROSITE" id="PS50297">
    <property type="entry name" value="ANK_REP_REGION"/>
    <property type="match status" value="9"/>
</dbReference>
<dbReference type="InterPro" id="IPR002110">
    <property type="entry name" value="Ankyrin_rpt"/>
</dbReference>
<evidence type="ECO:0000256" key="1">
    <source>
        <dbReference type="ARBA" id="ARBA00012210"/>
    </source>
</evidence>
<dbReference type="PROSITE" id="PS50088">
    <property type="entry name" value="ANK_REPEAT"/>
    <property type="match status" value="11"/>
</dbReference>
<feature type="repeat" description="ANK" evidence="4">
    <location>
        <begin position="229"/>
        <end position="261"/>
    </location>
</feature>
<accession>A0A9N9VWU5</accession>
<feature type="repeat" description="ANK" evidence="4">
    <location>
        <begin position="94"/>
        <end position="126"/>
    </location>
</feature>
<sequence>MNIWDSIRRDSQDRVRDLIKHGYDLTTVDKAGDTPLTLASRSGTEDMVRLLLEAGVDPDFGPCFPLSAACANGRLSSVKVLLEAGANVNRGHPLTGTPLINAAVKKYADIVMFLLRNGADVNATNSAWMTALHWAALLGLVNMAQCLVRHGADLIPSEYFQYPDRFTPLAHAAHHDHLEMVKYLIGKMEEQGVAGSDRGLALCAAAGSGHVEIINLLLEHGWHNMELPKGSSPLLYAIAHAQPTIAELFLSRGADVQATFGREKKTALHFAALWGQVRLLRNLIRRGANFEARTKTEGETPLHVASKNRYPSYGLKLVRALLNAGADIASRRNDGRNILHLAASVGNVPLLGRALRHGIDPDSKTVRGLTPLAIAAEYGQLGSISILLRWGASIDARCNENCTPLHVAVVQGQWPAVGLLVENGSSLDLLNSRGYSPLQEAREHGHKAAETILLQAGAAENSRPETACVHHRNNQHQIAAMKRTMILSIMGTKTQLRAKSSPLAGWLGDWATEFSPSLQLLQKELESTC</sequence>
<gene>
    <name evidence="5" type="ORF">CRHIZ90672A_00009383</name>
</gene>
<reference evidence="5" key="1">
    <citation type="submission" date="2021-10" db="EMBL/GenBank/DDBJ databases">
        <authorList>
            <person name="Piombo E."/>
        </authorList>
    </citation>
    <scope>NUCLEOTIDE SEQUENCE</scope>
</reference>
<feature type="repeat" description="ANK" evidence="4">
    <location>
        <begin position="433"/>
        <end position="465"/>
    </location>
</feature>
<evidence type="ECO:0000313" key="5">
    <source>
        <dbReference type="EMBL" id="CAH0034679.1"/>
    </source>
</evidence>
<protein>
    <recommendedName>
        <fullName evidence="1">protein S-acyltransferase</fullName>
        <ecNumber evidence="1">2.3.1.225</ecNumber>
    </recommendedName>
</protein>
<evidence type="ECO:0000256" key="2">
    <source>
        <dbReference type="ARBA" id="ARBA00022737"/>
    </source>
</evidence>
<dbReference type="PANTHER" id="PTHR24161:SF85">
    <property type="entry name" value="PALMITOYLTRANSFERASE HIP14"/>
    <property type="match status" value="1"/>
</dbReference>
<keyword evidence="6" id="KW-1185">Reference proteome</keyword>
<evidence type="ECO:0000256" key="4">
    <source>
        <dbReference type="PROSITE-ProRule" id="PRU00023"/>
    </source>
</evidence>
<keyword evidence="2" id="KW-0677">Repeat</keyword>
<dbReference type="Gene3D" id="1.25.40.20">
    <property type="entry name" value="Ankyrin repeat-containing domain"/>
    <property type="match status" value="4"/>
</dbReference>
<dbReference type="InterPro" id="IPR036770">
    <property type="entry name" value="Ankyrin_rpt-contain_sf"/>
</dbReference>
<proteinExistence type="predicted"/>
<comment type="caution">
    <text evidence="5">The sequence shown here is derived from an EMBL/GenBank/DDBJ whole genome shotgun (WGS) entry which is preliminary data.</text>
</comment>
<evidence type="ECO:0000313" key="6">
    <source>
        <dbReference type="Proteomes" id="UP000696573"/>
    </source>
</evidence>
<dbReference type="SMART" id="SM00248">
    <property type="entry name" value="ANK"/>
    <property type="match status" value="13"/>
</dbReference>
<dbReference type="OrthoDB" id="195446at2759"/>
<feature type="repeat" description="ANK" evidence="4">
    <location>
        <begin position="127"/>
        <end position="159"/>
    </location>
</feature>
<feature type="repeat" description="ANK" evidence="4">
    <location>
        <begin position="297"/>
        <end position="333"/>
    </location>
</feature>
<feature type="repeat" description="ANK" evidence="4">
    <location>
        <begin position="334"/>
        <end position="366"/>
    </location>
</feature>
<dbReference type="PRINTS" id="PR01415">
    <property type="entry name" value="ANKYRIN"/>
</dbReference>
<name>A0A9N9VWU5_9HYPO</name>
<dbReference type="Proteomes" id="UP000696573">
    <property type="component" value="Unassembled WGS sequence"/>
</dbReference>
<organism evidence="5 6">
    <name type="scientific">Clonostachys rhizophaga</name>
    <dbReference type="NCBI Taxonomy" id="160324"/>
    <lineage>
        <taxon>Eukaryota</taxon>
        <taxon>Fungi</taxon>
        <taxon>Dikarya</taxon>
        <taxon>Ascomycota</taxon>
        <taxon>Pezizomycotina</taxon>
        <taxon>Sordariomycetes</taxon>
        <taxon>Hypocreomycetidae</taxon>
        <taxon>Hypocreales</taxon>
        <taxon>Bionectriaceae</taxon>
        <taxon>Clonostachys</taxon>
    </lineage>
</organism>
<dbReference type="PANTHER" id="PTHR24161">
    <property type="entry name" value="ANK_REP_REGION DOMAIN-CONTAINING PROTEIN-RELATED"/>
    <property type="match status" value="1"/>
</dbReference>
<feature type="repeat" description="ANK" evidence="4">
    <location>
        <begin position="400"/>
        <end position="432"/>
    </location>
</feature>
<dbReference type="SUPFAM" id="SSF48403">
    <property type="entry name" value="Ankyrin repeat"/>
    <property type="match status" value="2"/>
</dbReference>
<dbReference type="Pfam" id="PF00023">
    <property type="entry name" value="Ank"/>
    <property type="match status" value="2"/>
</dbReference>
<keyword evidence="3 4" id="KW-0040">ANK repeat</keyword>
<feature type="repeat" description="ANK" evidence="4">
    <location>
        <begin position="263"/>
        <end position="295"/>
    </location>
</feature>
<dbReference type="EMBL" id="CABFNQ020000750">
    <property type="protein sequence ID" value="CAH0034679.1"/>
    <property type="molecule type" value="Genomic_DNA"/>
</dbReference>
<dbReference type="AlphaFoldDB" id="A0A9N9VWU5"/>
<evidence type="ECO:0000256" key="3">
    <source>
        <dbReference type="ARBA" id="ARBA00023043"/>
    </source>
</evidence>
<dbReference type="Pfam" id="PF12796">
    <property type="entry name" value="Ank_2"/>
    <property type="match status" value="4"/>
</dbReference>
<feature type="repeat" description="ANK" evidence="4">
    <location>
        <begin position="367"/>
        <end position="399"/>
    </location>
</feature>
<dbReference type="GO" id="GO:0019706">
    <property type="term" value="F:protein-cysteine S-palmitoyltransferase activity"/>
    <property type="evidence" value="ECO:0007669"/>
    <property type="project" value="UniProtKB-EC"/>
</dbReference>
<dbReference type="EC" id="2.3.1.225" evidence="1"/>
<feature type="repeat" description="ANK" evidence="4">
    <location>
        <begin position="31"/>
        <end position="59"/>
    </location>
</feature>